<gene>
    <name evidence="2" type="ORF">QYE76_023292</name>
</gene>
<comment type="caution">
    <text evidence="2">The sequence shown here is derived from an EMBL/GenBank/DDBJ whole genome shotgun (WGS) entry which is preliminary data.</text>
</comment>
<organism evidence="2 3">
    <name type="scientific">Lolium multiflorum</name>
    <name type="common">Italian ryegrass</name>
    <name type="synonym">Lolium perenne subsp. multiflorum</name>
    <dbReference type="NCBI Taxonomy" id="4521"/>
    <lineage>
        <taxon>Eukaryota</taxon>
        <taxon>Viridiplantae</taxon>
        <taxon>Streptophyta</taxon>
        <taxon>Embryophyta</taxon>
        <taxon>Tracheophyta</taxon>
        <taxon>Spermatophyta</taxon>
        <taxon>Magnoliopsida</taxon>
        <taxon>Liliopsida</taxon>
        <taxon>Poales</taxon>
        <taxon>Poaceae</taxon>
        <taxon>BOP clade</taxon>
        <taxon>Pooideae</taxon>
        <taxon>Poodae</taxon>
        <taxon>Poeae</taxon>
        <taxon>Poeae Chloroplast Group 2 (Poeae type)</taxon>
        <taxon>Loliodinae</taxon>
        <taxon>Loliinae</taxon>
        <taxon>Lolium</taxon>
    </lineage>
</organism>
<accession>A0AAD8RA77</accession>
<protein>
    <submittedName>
        <fullName evidence="2">Uncharacterized protein</fullName>
    </submittedName>
</protein>
<evidence type="ECO:0000313" key="2">
    <source>
        <dbReference type="EMBL" id="KAK1617775.1"/>
    </source>
</evidence>
<name>A0AAD8RA77_LOLMU</name>
<dbReference type="AlphaFoldDB" id="A0AAD8RA77"/>
<dbReference type="Proteomes" id="UP001231189">
    <property type="component" value="Unassembled WGS sequence"/>
</dbReference>
<feature type="region of interest" description="Disordered" evidence="1">
    <location>
        <begin position="300"/>
        <end position="319"/>
    </location>
</feature>
<dbReference type="EMBL" id="JAUUTY010000006">
    <property type="protein sequence ID" value="KAK1617775.1"/>
    <property type="molecule type" value="Genomic_DNA"/>
</dbReference>
<evidence type="ECO:0000313" key="3">
    <source>
        <dbReference type="Proteomes" id="UP001231189"/>
    </source>
</evidence>
<keyword evidence="3" id="KW-1185">Reference proteome</keyword>
<reference evidence="2" key="1">
    <citation type="submission" date="2023-07" db="EMBL/GenBank/DDBJ databases">
        <title>A chromosome-level genome assembly of Lolium multiflorum.</title>
        <authorList>
            <person name="Chen Y."/>
            <person name="Copetti D."/>
            <person name="Kolliker R."/>
            <person name="Studer B."/>
        </authorList>
    </citation>
    <scope>NUCLEOTIDE SEQUENCE</scope>
    <source>
        <strain evidence="2">02402/16</strain>
        <tissue evidence="2">Leaf</tissue>
    </source>
</reference>
<proteinExistence type="predicted"/>
<evidence type="ECO:0000256" key="1">
    <source>
        <dbReference type="SAM" id="MobiDB-lite"/>
    </source>
</evidence>
<sequence length="319" mass="34154">MSRSLLSIAFSPTSTFLPSAPWLRRAEPELRWRSGYRGLLQILVPPMRLSPPRRPRWLHLFPPVFAPTCWPQLPLPTAAGSCPFDGLLCDPSVLVKGLGSLSLLSVASGGTTEVPLPADDALQDVGFIWVASLDLERDGNDEDLVPRSPLASSEDVVSGLVHDTVDVCHDEEVPAEHRDNPSAGASALRDEHDGCQFAFMRMELAQLVANLVEEASRPLREEVASLKLMLARVGVSLEPPEACSSDGQEIATVQALFPLGSAGLNSSVVEITQDLHEVCGDSSVVLELLELSGGVAMPPSIDEVRSDSHEISAVTSSPS</sequence>